<dbReference type="Proteomes" id="UP000265520">
    <property type="component" value="Unassembled WGS sequence"/>
</dbReference>
<dbReference type="EMBL" id="LXQA011088469">
    <property type="protein sequence ID" value="MCI84333.1"/>
    <property type="molecule type" value="Genomic_DNA"/>
</dbReference>
<reference evidence="1 2" key="1">
    <citation type="journal article" date="2018" name="Front. Plant Sci.">
        <title>Red Clover (Trifolium pratense) and Zigzag Clover (T. medium) - A Picture of Genomic Similarities and Differences.</title>
        <authorList>
            <person name="Dluhosova J."/>
            <person name="Istvanek J."/>
            <person name="Nedelnik J."/>
            <person name="Repkova J."/>
        </authorList>
    </citation>
    <scope>NUCLEOTIDE SEQUENCE [LARGE SCALE GENOMIC DNA]</scope>
    <source>
        <strain evidence="2">cv. 10/8</strain>
        <tissue evidence="1">Leaf</tissue>
    </source>
</reference>
<organism evidence="1 2">
    <name type="scientific">Trifolium medium</name>
    <dbReference type="NCBI Taxonomy" id="97028"/>
    <lineage>
        <taxon>Eukaryota</taxon>
        <taxon>Viridiplantae</taxon>
        <taxon>Streptophyta</taxon>
        <taxon>Embryophyta</taxon>
        <taxon>Tracheophyta</taxon>
        <taxon>Spermatophyta</taxon>
        <taxon>Magnoliopsida</taxon>
        <taxon>eudicotyledons</taxon>
        <taxon>Gunneridae</taxon>
        <taxon>Pentapetalae</taxon>
        <taxon>rosids</taxon>
        <taxon>fabids</taxon>
        <taxon>Fabales</taxon>
        <taxon>Fabaceae</taxon>
        <taxon>Papilionoideae</taxon>
        <taxon>50 kb inversion clade</taxon>
        <taxon>NPAAA clade</taxon>
        <taxon>Hologalegina</taxon>
        <taxon>IRL clade</taxon>
        <taxon>Trifolieae</taxon>
        <taxon>Trifolium</taxon>
    </lineage>
</organism>
<accession>A0A392VA66</accession>
<proteinExistence type="predicted"/>
<evidence type="ECO:0000313" key="2">
    <source>
        <dbReference type="Proteomes" id="UP000265520"/>
    </source>
</evidence>
<dbReference type="AlphaFoldDB" id="A0A392VA66"/>
<sequence length="33" mass="3767">MRSGARASLARARPRRELVVEELEEHEDSSSNQ</sequence>
<comment type="caution">
    <text evidence="1">The sequence shown here is derived from an EMBL/GenBank/DDBJ whole genome shotgun (WGS) entry which is preliminary data.</text>
</comment>
<name>A0A392VA66_9FABA</name>
<keyword evidence="2" id="KW-1185">Reference proteome</keyword>
<feature type="non-terminal residue" evidence="1">
    <location>
        <position position="33"/>
    </location>
</feature>
<protein>
    <submittedName>
        <fullName evidence="1">Uncharacterized protein</fullName>
    </submittedName>
</protein>
<evidence type="ECO:0000313" key="1">
    <source>
        <dbReference type="EMBL" id="MCI84333.1"/>
    </source>
</evidence>